<protein>
    <submittedName>
        <fullName evidence="2">Uncharacterized protein</fullName>
    </submittedName>
</protein>
<feature type="transmembrane region" description="Helical" evidence="1">
    <location>
        <begin position="53"/>
        <end position="79"/>
    </location>
</feature>
<name>A0A1A8F7X1_9TELE</name>
<organism evidence="2">
    <name type="scientific">Nothobranchius korthausae</name>
    <dbReference type="NCBI Taxonomy" id="1143690"/>
    <lineage>
        <taxon>Eukaryota</taxon>
        <taxon>Metazoa</taxon>
        <taxon>Chordata</taxon>
        <taxon>Craniata</taxon>
        <taxon>Vertebrata</taxon>
        <taxon>Euteleostomi</taxon>
        <taxon>Actinopterygii</taxon>
        <taxon>Neopterygii</taxon>
        <taxon>Teleostei</taxon>
        <taxon>Neoteleostei</taxon>
        <taxon>Acanthomorphata</taxon>
        <taxon>Ovalentaria</taxon>
        <taxon>Atherinomorphae</taxon>
        <taxon>Cyprinodontiformes</taxon>
        <taxon>Nothobranchiidae</taxon>
        <taxon>Nothobranchius</taxon>
    </lineage>
</organism>
<dbReference type="EMBL" id="HAEB01007687">
    <property type="protein sequence ID" value="SBQ54214.1"/>
    <property type="molecule type" value="Transcribed_RNA"/>
</dbReference>
<keyword evidence="1" id="KW-1133">Transmembrane helix</keyword>
<dbReference type="AlphaFoldDB" id="A0A1A8F7X1"/>
<evidence type="ECO:0000256" key="1">
    <source>
        <dbReference type="SAM" id="Phobius"/>
    </source>
</evidence>
<accession>A0A1A8F7X1</accession>
<sequence length="95" mass="10902">PSTEADPDFDPNLSVNFPTQRMVLSFPSESTMCVHSAFVQRRRLRNEKQNQKLFVKVLFHSWVSCFNTSPVAGFLLLVLRVCTSPSFHPDGFRQK</sequence>
<reference evidence="2" key="2">
    <citation type="submission" date="2016-06" db="EMBL/GenBank/DDBJ databases">
        <title>The genome of a short-lived fish provides insights into sex chromosome evolution and the genetic control of aging.</title>
        <authorList>
            <person name="Reichwald K."/>
            <person name="Felder M."/>
            <person name="Petzold A."/>
            <person name="Koch P."/>
            <person name="Groth M."/>
            <person name="Platzer M."/>
        </authorList>
    </citation>
    <scope>NUCLEOTIDE SEQUENCE</scope>
    <source>
        <tissue evidence="2">Brain</tissue>
    </source>
</reference>
<feature type="non-terminal residue" evidence="2">
    <location>
        <position position="1"/>
    </location>
</feature>
<evidence type="ECO:0000313" key="2">
    <source>
        <dbReference type="EMBL" id="SBQ54214.1"/>
    </source>
</evidence>
<feature type="non-terminal residue" evidence="2">
    <location>
        <position position="95"/>
    </location>
</feature>
<gene>
    <name evidence="2" type="primary">Nfu_g_1_020274</name>
</gene>
<proteinExistence type="predicted"/>
<keyword evidence="1" id="KW-0812">Transmembrane</keyword>
<keyword evidence="1" id="KW-0472">Membrane</keyword>
<reference evidence="2" key="1">
    <citation type="submission" date="2016-05" db="EMBL/GenBank/DDBJ databases">
        <authorList>
            <person name="Lavstsen T."/>
            <person name="Jespersen J.S."/>
        </authorList>
    </citation>
    <scope>NUCLEOTIDE SEQUENCE</scope>
    <source>
        <tissue evidence="2">Brain</tissue>
    </source>
</reference>